<comment type="caution">
    <text evidence="4">The sequence shown here is derived from an EMBL/GenBank/DDBJ whole genome shotgun (WGS) entry which is preliminary data.</text>
</comment>
<dbReference type="SUPFAM" id="SSF82185">
    <property type="entry name" value="Histone H3 K4-specific methyltransferase SET7/9 N-terminal domain"/>
    <property type="match status" value="1"/>
</dbReference>
<dbReference type="PANTHER" id="PTHR15897:SF2">
    <property type="entry name" value="ANKYRIN REPEAT AND MYND DOMAIN-CONTAINING PROTEIN 1"/>
    <property type="match status" value="1"/>
</dbReference>
<dbReference type="PANTHER" id="PTHR15897">
    <property type="entry name" value="ANKYRIN REPEAT AND MYND DOMAIN PROTEIN 1"/>
    <property type="match status" value="1"/>
</dbReference>
<dbReference type="PROSITE" id="PS50297">
    <property type="entry name" value="ANK_REP_REGION"/>
    <property type="match status" value="1"/>
</dbReference>
<name>A0AAW1V003_9CUCU</name>
<feature type="repeat" description="ANK" evidence="1">
    <location>
        <begin position="1244"/>
        <end position="1276"/>
    </location>
</feature>
<dbReference type="InterPro" id="IPR053064">
    <property type="entry name" value="Ankyrin-MYND_domain-protein"/>
</dbReference>
<dbReference type="Proteomes" id="UP001431783">
    <property type="component" value="Unassembled WGS sequence"/>
</dbReference>
<gene>
    <name evidence="4" type="ORF">WA026_011023</name>
</gene>
<feature type="region of interest" description="Disordered" evidence="3">
    <location>
        <begin position="677"/>
        <end position="704"/>
    </location>
</feature>
<dbReference type="Gene3D" id="1.25.40.20">
    <property type="entry name" value="Ankyrin repeat-containing domain"/>
    <property type="match status" value="1"/>
</dbReference>
<keyword evidence="5" id="KW-1185">Reference proteome</keyword>
<organism evidence="4 5">
    <name type="scientific">Henosepilachna vigintioctopunctata</name>
    <dbReference type="NCBI Taxonomy" id="420089"/>
    <lineage>
        <taxon>Eukaryota</taxon>
        <taxon>Metazoa</taxon>
        <taxon>Ecdysozoa</taxon>
        <taxon>Arthropoda</taxon>
        <taxon>Hexapoda</taxon>
        <taxon>Insecta</taxon>
        <taxon>Pterygota</taxon>
        <taxon>Neoptera</taxon>
        <taxon>Endopterygota</taxon>
        <taxon>Coleoptera</taxon>
        <taxon>Polyphaga</taxon>
        <taxon>Cucujiformia</taxon>
        <taxon>Coccinelloidea</taxon>
        <taxon>Coccinellidae</taxon>
        <taxon>Epilachninae</taxon>
        <taxon>Epilachnini</taxon>
        <taxon>Henosepilachna</taxon>
    </lineage>
</organism>
<reference evidence="4 5" key="1">
    <citation type="submission" date="2023-03" db="EMBL/GenBank/DDBJ databases">
        <title>Genome insight into feeding habits of ladybird beetles.</title>
        <authorList>
            <person name="Li H.-S."/>
            <person name="Huang Y.-H."/>
            <person name="Pang H."/>
        </authorList>
    </citation>
    <scope>NUCLEOTIDE SEQUENCE [LARGE SCALE GENOMIC DNA]</scope>
    <source>
        <strain evidence="4">SYSU_2023b</strain>
        <tissue evidence="4">Whole body</tissue>
    </source>
</reference>
<dbReference type="SUPFAM" id="SSF48403">
    <property type="entry name" value="Ankyrin repeat"/>
    <property type="match status" value="1"/>
</dbReference>
<dbReference type="SMART" id="SM00248">
    <property type="entry name" value="ANK"/>
    <property type="match status" value="1"/>
</dbReference>
<keyword evidence="1" id="KW-0040">ANK repeat</keyword>
<feature type="region of interest" description="Disordered" evidence="3">
    <location>
        <begin position="735"/>
        <end position="771"/>
    </location>
</feature>
<evidence type="ECO:0000256" key="1">
    <source>
        <dbReference type="PROSITE-ProRule" id="PRU00023"/>
    </source>
</evidence>
<dbReference type="PROSITE" id="PS50088">
    <property type="entry name" value="ANK_REPEAT"/>
    <property type="match status" value="1"/>
</dbReference>
<evidence type="ECO:0000313" key="5">
    <source>
        <dbReference type="Proteomes" id="UP001431783"/>
    </source>
</evidence>
<feature type="compositionally biased region" description="Basic and acidic residues" evidence="3">
    <location>
        <begin position="683"/>
        <end position="697"/>
    </location>
</feature>
<dbReference type="EMBL" id="JARQZJ010000095">
    <property type="protein sequence ID" value="KAK9885530.1"/>
    <property type="molecule type" value="Genomic_DNA"/>
</dbReference>
<accession>A0AAW1V003</accession>
<dbReference type="InterPro" id="IPR036770">
    <property type="entry name" value="Ankyrin_rpt-contain_sf"/>
</dbReference>
<feature type="region of interest" description="Disordered" evidence="3">
    <location>
        <begin position="19"/>
        <end position="55"/>
    </location>
</feature>
<evidence type="ECO:0000256" key="3">
    <source>
        <dbReference type="SAM" id="MobiDB-lite"/>
    </source>
</evidence>
<evidence type="ECO:0000313" key="4">
    <source>
        <dbReference type="EMBL" id="KAK9885530.1"/>
    </source>
</evidence>
<keyword evidence="2" id="KW-0175">Coiled coil</keyword>
<dbReference type="InterPro" id="IPR002110">
    <property type="entry name" value="Ankyrin_rpt"/>
</dbReference>
<protein>
    <submittedName>
        <fullName evidence="4">Uncharacterized protein</fullName>
    </submittedName>
</protein>
<evidence type="ECO:0000256" key="2">
    <source>
        <dbReference type="SAM" id="Coils"/>
    </source>
</evidence>
<feature type="coiled-coil region" evidence="2">
    <location>
        <begin position="1067"/>
        <end position="1094"/>
    </location>
</feature>
<proteinExistence type="predicted"/>
<dbReference type="Pfam" id="PF12796">
    <property type="entry name" value="Ank_2"/>
    <property type="match status" value="1"/>
</dbReference>
<sequence length="1330" mass="153157">MTRRTSIVQFSEKLDILSSESIPTEEKAGSFNETKQTLNEEIEEEEDKDHFQGNEDYLPIRVEYTTKRDSTEMNRCLVTPKPPRRHVPVFWKRGTDSVNIGYTLKTNFIGDTKIISVAPTGKLEQSDEFDDFIFRNSFIGRSLETLRREADVSSDDLLTKRKSLTENVEKIIKTNKQDHTENVDTAKLKFSKKQPMNEFYSASFKKFLISDGNRDKKSATDQEDLEGYQISVHPEVATKYPKHTGPSQGPVVKTMEDKSQRMIVEDINTRQEVDEKSKDIIPLEKKLIELLQNTNPESKLIHRRVPFKETRKLQFIQKNDIEPPGMNKLLIQRPDFVRSIDNDKYPKRGILTRQKPLDALKVSSSFSKFKKQHSKSSLSQYEKISKKQESVASFHGKMSKNSKKGVILFSPRAETGTGTFLVNQSKSSEDFSFNERKDLIVTNTLNKPSPFRMNRFVVDDSNEFLKRPVQLSLKIIQNDDGKREYKIIAKKNHGLKNEYDIFTKQLKLPRGLQQLPQIAAPKNDASIDERSNKNSEIEGQHRLNLSAKSSEVQEKLRLPVLNTPHSTSVLHQYKKNASGEISQSEHSPSLLKFRKSKSLVKIDRKSKLKEKLSLQSNLSRLNQMKEQISSSSRRKLIKPDETEIVDSVTKLSTFKDSHLIENVEIFTKKSVALLSQSNQVNETRNKSDGTNTKEHDFNTTPKNKFNIVDHSEDVDISSAETIEKEIESVDHIVEQVSSQEQSEPSGGTSVGKYKSDNGEEEGMTTSYTSTSSSDILMKIDSESLENMVKEYLLSNFTYGEEETEMEDMAKYTKYSDDKISVHQEETEVDSPKFEYNYRGTYDVHNLRSGFGCFHWDASESRTYCGFFLYNSLHGKGHYFIKEDKCLNFYNGHLYGNELYGYGQIVHDNADKFEGLFKNNSRYGPGVFTHKNGTQDVGLWYGNSLFRLNVDLSRCIPSFGRSMFGKIKLLNFRKTIRLKTYHREKGRQILENLTSDPKILARYKELYNPYVRNQNSLFFNRSEYDGEYFKNEECYVSIFKSLKKHKTISDGFSTKTVEENEGKMSEEHAELIKTIENVQTKLTNFRNQIDELQTKQEIELAMTGSATSPTNILDDAQKNKLYKEELFYNSVLEFLNYKLNRYEQVSFSGLSTMDQKVRVNSLLAWNNNDILVDMLLHTFRCRSSEENVSFEVKPIIRGERKLFAVPGENEELCTEFLENCRTGDDKNALVLLFKSNINPDVCDSRGNTGLHLATCFDHVNTIKVLANNGANLNITNDEGLIPLNLALLRYLAIIYNVHRWEFGFLSEHEVSSNEKDSFRNGFHMNHFGFRY</sequence>